<evidence type="ECO:0000259" key="11">
    <source>
        <dbReference type="Pfam" id="PF00694"/>
    </source>
</evidence>
<dbReference type="STRING" id="1653334.GA0071312_0291"/>
<dbReference type="GO" id="GO:0009098">
    <property type="term" value="P:L-leucine biosynthetic process"/>
    <property type="evidence" value="ECO:0007669"/>
    <property type="project" value="UniProtKB-UniPathway"/>
</dbReference>
<dbReference type="AlphaFoldDB" id="A0A0P7Y623"/>
<comment type="catalytic activity">
    <reaction evidence="1">
        <text>(2R,3S)-3-isopropylmalate = (2S)-2-isopropylmalate</text>
        <dbReference type="Rhea" id="RHEA:32287"/>
        <dbReference type="ChEBI" id="CHEBI:1178"/>
        <dbReference type="ChEBI" id="CHEBI:35121"/>
        <dbReference type="EC" id="4.2.1.33"/>
    </reaction>
</comment>
<name>A0A0P7Y623_9HYPH</name>
<comment type="caution">
    <text evidence="12">The sequence shown here is derived from an EMBL/GenBank/DDBJ whole genome shotgun (WGS) entry which is preliminary data.</text>
</comment>
<evidence type="ECO:0000313" key="14">
    <source>
        <dbReference type="Proteomes" id="UP000050497"/>
    </source>
</evidence>
<dbReference type="Pfam" id="PF00694">
    <property type="entry name" value="Aconitase_C"/>
    <property type="match status" value="1"/>
</dbReference>
<dbReference type="EMBL" id="FMBM01000001">
    <property type="protein sequence ID" value="SCC78449.1"/>
    <property type="molecule type" value="Genomic_DNA"/>
</dbReference>
<reference evidence="13 15" key="2">
    <citation type="submission" date="2016-08" db="EMBL/GenBank/DDBJ databases">
        <authorList>
            <person name="Varghese N."/>
            <person name="Submissions Spin"/>
        </authorList>
    </citation>
    <scope>NUCLEOTIDE SEQUENCE [LARGE SCALE GENOMIC DNA]</scope>
    <source>
        <strain evidence="13 15">HL-109</strain>
    </source>
</reference>
<evidence type="ECO:0000256" key="10">
    <source>
        <dbReference type="ARBA" id="ARBA00023304"/>
    </source>
</evidence>
<keyword evidence="8" id="KW-0028">Amino-acid biosynthesis</keyword>
<dbReference type="GO" id="GO:0003861">
    <property type="term" value="F:3-isopropylmalate dehydratase activity"/>
    <property type="evidence" value="ECO:0007669"/>
    <property type="project" value="UniProtKB-EC"/>
</dbReference>
<keyword evidence="9 12" id="KW-0456">Lyase</keyword>
<keyword evidence="15" id="KW-1185">Reference proteome</keyword>
<organism evidence="12 14">
    <name type="scientific">Saliniramus fredricksonii</name>
    <dbReference type="NCBI Taxonomy" id="1653334"/>
    <lineage>
        <taxon>Bacteria</taxon>
        <taxon>Pseudomonadati</taxon>
        <taxon>Pseudomonadota</taxon>
        <taxon>Alphaproteobacteria</taxon>
        <taxon>Hyphomicrobiales</taxon>
        <taxon>Salinarimonadaceae</taxon>
        <taxon>Saliniramus</taxon>
    </lineage>
</organism>
<dbReference type="Gene3D" id="3.20.19.10">
    <property type="entry name" value="Aconitase, domain 4"/>
    <property type="match status" value="1"/>
</dbReference>
<evidence type="ECO:0000256" key="2">
    <source>
        <dbReference type="ARBA" id="ARBA00002695"/>
    </source>
</evidence>
<evidence type="ECO:0000313" key="15">
    <source>
        <dbReference type="Proteomes" id="UP000182800"/>
    </source>
</evidence>
<proteinExistence type="inferred from homology"/>
<dbReference type="NCBIfam" id="TIGR00171">
    <property type="entry name" value="leuD"/>
    <property type="match status" value="1"/>
</dbReference>
<dbReference type="InterPro" id="IPR000573">
    <property type="entry name" value="AconitaseA/IPMdHydase_ssu_swvl"/>
</dbReference>
<dbReference type="Proteomes" id="UP000182800">
    <property type="component" value="Unassembled WGS sequence"/>
</dbReference>
<keyword evidence="10" id="KW-0100">Branched-chain amino acid biosynthesis</keyword>
<comment type="subunit">
    <text evidence="5">Heterodimer of LeuC and LeuD.</text>
</comment>
<dbReference type="InterPro" id="IPR004431">
    <property type="entry name" value="3-IsopropMal_deHydase_ssu"/>
</dbReference>
<feature type="domain" description="Aconitase A/isopropylmalate dehydratase small subunit swivel" evidence="11">
    <location>
        <begin position="2"/>
        <end position="122"/>
    </location>
</feature>
<evidence type="ECO:0000256" key="9">
    <source>
        <dbReference type="ARBA" id="ARBA00023239"/>
    </source>
</evidence>
<comment type="similarity">
    <text evidence="4">Belongs to the LeuD family. LeuD type 1 subfamily.</text>
</comment>
<evidence type="ECO:0000256" key="8">
    <source>
        <dbReference type="ARBA" id="ARBA00022605"/>
    </source>
</evidence>
<dbReference type="PANTHER" id="PTHR43345">
    <property type="entry name" value="3-ISOPROPYLMALATE DEHYDRATASE SMALL SUBUNIT 2-RELATED-RELATED"/>
    <property type="match status" value="1"/>
</dbReference>
<evidence type="ECO:0000256" key="7">
    <source>
        <dbReference type="ARBA" id="ARBA00022430"/>
    </source>
</evidence>
<comment type="function">
    <text evidence="2">Catalyzes the isomerization between 2-isopropylmalate and 3-isopropylmalate, via the formation of 2-isopropylmaleate.</text>
</comment>
<evidence type="ECO:0000256" key="4">
    <source>
        <dbReference type="ARBA" id="ARBA00009845"/>
    </source>
</evidence>
<comment type="pathway">
    <text evidence="3">Amino-acid biosynthesis; L-leucine biosynthesis; L-leucine from 3-methyl-2-oxobutanoate: step 2/4.</text>
</comment>
<dbReference type="InterPro" id="IPR050075">
    <property type="entry name" value="LeuD"/>
</dbReference>
<evidence type="ECO:0000313" key="13">
    <source>
        <dbReference type="EMBL" id="SCC78449.1"/>
    </source>
</evidence>
<dbReference type="CDD" id="cd01577">
    <property type="entry name" value="IPMI_Swivel"/>
    <property type="match status" value="1"/>
</dbReference>
<reference evidence="12 14" key="1">
    <citation type="submission" date="2015-09" db="EMBL/GenBank/DDBJ databases">
        <title>Identification and resolution of microdiversity through metagenomic sequencing of parallel consortia.</title>
        <authorList>
            <person name="Nelson W.C."/>
            <person name="Romine M.F."/>
            <person name="Lindemann S.R."/>
        </authorList>
    </citation>
    <scope>NUCLEOTIDE SEQUENCE [LARGE SCALE GENOMIC DNA]</scope>
    <source>
        <strain evidence="12">HL-109</strain>
    </source>
</reference>
<dbReference type="GO" id="GO:0009316">
    <property type="term" value="C:3-isopropylmalate dehydratase complex"/>
    <property type="evidence" value="ECO:0007669"/>
    <property type="project" value="InterPro"/>
</dbReference>
<dbReference type="PANTHER" id="PTHR43345:SF5">
    <property type="entry name" value="3-ISOPROPYLMALATE DEHYDRATASE SMALL SUBUNIT"/>
    <property type="match status" value="1"/>
</dbReference>
<gene>
    <name evidence="12" type="primary">leuD</name>
    <name evidence="13" type="ORF">GA0071312_0291</name>
    <name evidence="12" type="ORF">HLUCCO17_14050</name>
</gene>
<dbReference type="UniPathway" id="UPA00048">
    <property type="reaction ID" value="UER00071"/>
</dbReference>
<dbReference type="EMBL" id="LJSX01000024">
    <property type="protein sequence ID" value="KPQ09653.1"/>
    <property type="molecule type" value="Genomic_DNA"/>
</dbReference>
<dbReference type="NCBIfam" id="NF002458">
    <property type="entry name" value="PRK01641.1"/>
    <property type="match status" value="1"/>
</dbReference>
<dbReference type="PATRIC" id="fig|1653334.4.peg.615"/>
<sequence length="203" mass="21987">MAGWTRHQGLAVGLPFENIDTDQLIPARFMSAPRSEGYGKFLLHDLRHDGDGATIPDFPLNHPAATGASILVARRNFGGGSSREAAVYALVDGGFRVVIAPSFGDIFAGNAVNNGLLPARLTEADADALLAAMPGDLAIDLDRCTVTAGNMVIDFEIDPVWRTKLINGWDDIDLTRAHEREIRDFIAARRAARPWAWPREVGA</sequence>
<dbReference type="InterPro" id="IPR015928">
    <property type="entry name" value="Aconitase/3IPM_dehydase_swvl"/>
</dbReference>
<evidence type="ECO:0000256" key="1">
    <source>
        <dbReference type="ARBA" id="ARBA00000491"/>
    </source>
</evidence>
<evidence type="ECO:0000313" key="12">
    <source>
        <dbReference type="EMBL" id="KPQ09653.1"/>
    </source>
</evidence>
<keyword evidence="7" id="KW-0432">Leucine biosynthesis</keyword>
<dbReference type="OrthoDB" id="9777465at2"/>
<dbReference type="EC" id="4.2.1.33" evidence="6"/>
<evidence type="ECO:0000256" key="3">
    <source>
        <dbReference type="ARBA" id="ARBA00004729"/>
    </source>
</evidence>
<evidence type="ECO:0000256" key="6">
    <source>
        <dbReference type="ARBA" id="ARBA00011998"/>
    </source>
</evidence>
<dbReference type="InterPro" id="IPR033940">
    <property type="entry name" value="IPMI_Swivel"/>
</dbReference>
<evidence type="ECO:0000256" key="5">
    <source>
        <dbReference type="ARBA" id="ARBA00011271"/>
    </source>
</evidence>
<dbReference type="Proteomes" id="UP000050497">
    <property type="component" value="Unassembled WGS sequence"/>
</dbReference>
<dbReference type="RefSeq" id="WP_074443324.1">
    <property type="nucleotide sequence ID" value="NZ_FMBM01000001.1"/>
</dbReference>
<protein>
    <recommendedName>
        <fullName evidence="6">3-isopropylmalate dehydratase</fullName>
        <ecNumber evidence="6">4.2.1.33</ecNumber>
    </recommendedName>
</protein>
<accession>A0A0P7Y623</accession>
<dbReference type="SUPFAM" id="SSF52016">
    <property type="entry name" value="LeuD/IlvD-like"/>
    <property type="match status" value="1"/>
</dbReference>